<name>A0ABT5I9U3_9CAUL</name>
<evidence type="ECO:0000313" key="4">
    <source>
        <dbReference type="Proteomes" id="UP001216595"/>
    </source>
</evidence>
<organism evidence="3 4">
    <name type="scientific">Asticcacaulis currens</name>
    <dbReference type="NCBI Taxonomy" id="2984210"/>
    <lineage>
        <taxon>Bacteria</taxon>
        <taxon>Pseudomonadati</taxon>
        <taxon>Pseudomonadota</taxon>
        <taxon>Alphaproteobacteria</taxon>
        <taxon>Caulobacterales</taxon>
        <taxon>Caulobacteraceae</taxon>
        <taxon>Asticcacaulis</taxon>
    </lineage>
</organism>
<dbReference type="InterPro" id="IPR028098">
    <property type="entry name" value="Glyco_trans_4-like_N"/>
</dbReference>
<dbReference type="Pfam" id="PF00534">
    <property type="entry name" value="Glycos_transf_1"/>
    <property type="match status" value="1"/>
</dbReference>
<dbReference type="PANTHER" id="PTHR45947">
    <property type="entry name" value="SULFOQUINOVOSYL TRANSFERASE SQD2"/>
    <property type="match status" value="1"/>
</dbReference>
<proteinExistence type="predicted"/>
<comment type="caution">
    <text evidence="3">The sequence shown here is derived from an EMBL/GenBank/DDBJ whole genome shotgun (WGS) entry which is preliminary data.</text>
</comment>
<dbReference type="Proteomes" id="UP001216595">
    <property type="component" value="Unassembled WGS sequence"/>
</dbReference>
<evidence type="ECO:0000259" key="2">
    <source>
        <dbReference type="Pfam" id="PF13439"/>
    </source>
</evidence>
<feature type="domain" description="Glycosyltransferase subfamily 4-like N-terminal" evidence="2">
    <location>
        <begin position="14"/>
        <end position="187"/>
    </location>
</feature>
<reference evidence="3 4" key="1">
    <citation type="submission" date="2023-01" db="EMBL/GenBank/DDBJ databases">
        <title>Novel species of the genus Asticcacaulis isolated from rivers.</title>
        <authorList>
            <person name="Lu H."/>
        </authorList>
    </citation>
    <scope>NUCLEOTIDE SEQUENCE [LARGE SCALE GENOMIC DNA]</scope>
    <source>
        <strain evidence="3 4">DXS10W</strain>
    </source>
</reference>
<evidence type="ECO:0000313" key="3">
    <source>
        <dbReference type="EMBL" id="MDC7692758.1"/>
    </source>
</evidence>
<accession>A0ABT5I9U3</accession>
<keyword evidence="3" id="KW-0328">Glycosyltransferase</keyword>
<keyword evidence="4" id="KW-1185">Reference proteome</keyword>
<protein>
    <submittedName>
        <fullName evidence="3">Glycosyltransferase</fullName>
        <ecNumber evidence="3">2.4.-.-</ecNumber>
    </submittedName>
</protein>
<gene>
    <name evidence="3" type="ORF">PQU94_00520</name>
</gene>
<dbReference type="InterPro" id="IPR001296">
    <property type="entry name" value="Glyco_trans_1"/>
</dbReference>
<dbReference type="RefSeq" id="WP_272739535.1">
    <property type="nucleotide sequence ID" value="NZ_JAQQKW010000001.1"/>
</dbReference>
<keyword evidence="3" id="KW-0808">Transferase</keyword>
<dbReference type="Gene3D" id="3.40.50.2000">
    <property type="entry name" value="Glycogen Phosphorylase B"/>
    <property type="match status" value="2"/>
</dbReference>
<feature type="domain" description="Glycosyl transferase family 1" evidence="1">
    <location>
        <begin position="190"/>
        <end position="322"/>
    </location>
</feature>
<dbReference type="EMBL" id="JAQQKW010000001">
    <property type="protein sequence ID" value="MDC7692758.1"/>
    <property type="molecule type" value="Genomic_DNA"/>
</dbReference>
<dbReference type="PANTHER" id="PTHR45947:SF3">
    <property type="entry name" value="SULFOQUINOVOSYL TRANSFERASE SQD2"/>
    <property type="match status" value="1"/>
</dbReference>
<sequence>MKVALVHYWLVGMRGGERVLEALAELYPDADIYCLVADFDKLSPLLRSRRIYTSFLQKMGGAKFYQKLLPLMPAALESFDLTSYDLIISSEAGPAKGIIPRPDAMHICYCHSPMRYIWDLSHQYYNSAGPLTRLFLRLTGPWLRSWDVTTAARVDHFIANSTYVAKRLWRFYRREATVVHPPVDLARFAPHPEPEDFYLCAGQITPYKRIDLAVDVFTKLNKPLIVIGSGATEKLKKSAGPTIRFLGSLSDTEMADYLARCRALVFPGVEDFGIVPLEAMASGRPVVAFGRGGACETVLHGQTGLLFDEQSPESLTQAVLEMEYTHMDYSPERLRAHAAQFDKSRFIVNLKATLDTLLSDAPVKPRPLMKATSGFNARSSHSAL</sequence>
<dbReference type="SUPFAM" id="SSF53756">
    <property type="entry name" value="UDP-Glycosyltransferase/glycogen phosphorylase"/>
    <property type="match status" value="1"/>
</dbReference>
<dbReference type="GO" id="GO:0016757">
    <property type="term" value="F:glycosyltransferase activity"/>
    <property type="evidence" value="ECO:0007669"/>
    <property type="project" value="UniProtKB-KW"/>
</dbReference>
<dbReference type="EC" id="2.4.-.-" evidence="3"/>
<dbReference type="Pfam" id="PF13439">
    <property type="entry name" value="Glyco_transf_4"/>
    <property type="match status" value="1"/>
</dbReference>
<dbReference type="InterPro" id="IPR050194">
    <property type="entry name" value="Glycosyltransferase_grp1"/>
</dbReference>
<evidence type="ECO:0000259" key="1">
    <source>
        <dbReference type="Pfam" id="PF00534"/>
    </source>
</evidence>